<organism evidence="3 4">
    <name type="scientific">Cupriavidus oxalaticus</name>
    <dbReference type="NCBI Taxonomy" id="96344"/>
    <lineage>
        <taxon>Bacteria</taxon>
        <taxon>Pseudomonadati</taxon>
        <taxon>Pseudomonadota</taxon>
        <taxon>Betaproteobacteria</taxon>
        <taxon>Burkholderiales</taxon>
        <taxon>Burkholderiaceae</taxon>
        <taxon>Cupriavidus</taxon>
    </lineage>
</organism>
<dbReference type="RefSeq" id="WP_135703035.1">
    <property type="nucleotide sequence ID" value="NZ_CP038634.1"/>
</dbReference>
<evidence type="ECO:0000313" key="3">
    <source>
        <dbReference type="EMBL" id="QBY50284.1"/>
    </source>
</evidence>
<dbReference type="Proteomes" id="UP000295294">
    <property type="component" value="Chromosome 1"/>
</dbReference>
<feature type="region of interest" description="Disordered" evidence="1">
    <location>
        <begin position="208"/>
        <end position="232"/>
    </location>
</feature>
<proteinExistence type="predicted"/>
<accession>A0A4P7L4C7</accession>
<dbReference type="EMBL" id="CP038634">
    <property type="protein sequence ID" value="QBY50284.1"/>
    <property type="molecule type" value="Genomic_DNA"/>
</dbReference>
<feature type="region of interest" description="Disordered" evidence="1">
    <location>
        <begin position="110"/>
        <end position="132"/>
    </location>
</feature>
<dbReference type="Pfam" id="PF13699">
    <property type="entry name" value="eCIS_core"/>
    <property type="match status" value="1"/>
</dbReference>
<evidence type="ECO:0000256" key="1">
    <source>
        <dbReference type="SAM" id="MobiDB-lite"/>
    </source>
</evidence>
<sequence>MSPTSRKPPAPVRDADCPDAPARGSGRAHGGREPQRQAGNLAMQALCARGAIRAKPVLGVASDTAELQADQMAEAAVSGAQPVPAGCTCTSGEPPCSACQASAGATLRRKPRGRDWLAETPDLAPGPGRALDDGTRRFFESRYQADLSAVRVHDTAQAAASAARLDAHAFAIGSSIVFGAGEYQPHTSAGKRLIGHELAHVLQDDAQAGPTLRRDPLSSSTSSASTGSASSLLSLAPADDASQVCRGEEPAEPQMCMAAPDPANPTVLDLTGSLDERVASFKELVKTTAIHRLLSNKRNLGMWAVLVEDMIPSEDIAALGMTQSGASRPYFELQDMRDPQMRELRARQAFGQFRACTGCHLETQISASRTEREALSPYGWATPNEMRAGIRPPSRFETLARFSSPPDLAGPYGLAPAAHPAMELARPGLYRPPAGTAEAELHQLFPDPEATRQALARVGPVIGALGPSGYKVLPEGMLNTLRTGTAQDIRGQILSAITTRKGNYDELMAKIRANEVGYEHFGPVIRSLLPLADETVRTAIQDEMDSNAFWDKVESVVVAALSALALLLTIFPPTSAAGIAFFAALEISLGYYSVQKGQEAMRIGSAYRLGIGAHDVFTPEQQQAGDAMVLNGFVSVATGYLGMFSGALRAGTAMPRAAPLTQGGLALSGRGATAARTLEHGEYVITIGEDGAMFVTVASRPDLVIMVRGETATLYQLLEGGGMRVAASATVPSRGAGSAPLMLEAGSGTGAASTALVPVGPQALVPFSPTAPGSTLAPLSTGSQPARVLITPPPREPLMLGPGNATTYTWDEISRMRQPMLWQERETYLQQVYGAPGQQHFPVPNTGGRYVDVPVPQAGGGVLAGEAKSYTRWIGVPGQRGGIPNQVELTDRIREQIQRDVWLRNNVPGYDPRWMFTDAPPSAALRQALRDEGIVFIEYSF</sequence>
<feature type="compositionally biased region" description="Low complexity" evidence="1">
    <location>
        <begin position="217"/>
        <end position="232"/>
    </location>
</feature>
<feature type="compositionally biased region" description="Pro residues" evidence="1">
    <location>
        <begin position="1"/>
        <end position="11"/>
    </location>
</feature>
<evidence type="ECO:0000313" key="4">
    <source>
        <dbReference type="Proteomes" id="UP000295294"/>
    </source>
</evidence>
<dbReference type="OrthoDB" id="7387101at2"/>
<evidence type="ECO:0000259" key="2">
    <source>
        <dbReference type="Pfam" id="PF13699"/>
    </source>
</evidence>
<dbReference type="KEGG" id="cox:E0W60_03435"/>
<feature type="region of interest" description="Disordered" evidence="1">
    <location>
        <begin position="1"/>
        <end position="40"/>
    </location>
</feature>
<name>A0A4P7L4C7_9BURK</name>
<feature type="domain" description="eCIS core" evidence="2">
    <location>
        <begin position="131"/>
        <end position="206"/>
    </location>
</feature>
<dbReference type="InterPro" id="IPR025295">
    <property type="entry name" value="eCIS_core_dom"/>
</dbReference>
<reference evidence="3 4" key="1">
    <citation type="submission" date="2019-03" db="EMBL/GenBank/DDBJ databases">
        <title>Efficiently degradation of phenoxyalkanoic acid herbicides by Cupriavidus oxalaticus strain X32.</title>
        <authorList>
            <person name="Sheng X."/>
        </authorList>
    </citation>
    <scope>NUCLEOTIDE SEQUENCE [LARGE SCALE GENOMIC DNA]</scope>
    <source>
        <strain evidence="3 4">X32</strain>
    </source>
</reference>
<protein>
    <submittedName>
        <fullName evidence="3">DUF4157 domain-containing protein</fullName>
    </submittedName>
</protein>
<gene>
    <name evidence="3" type="ORF">E0W60_03435</name>
</gene>
<dbReference type="AlphaFoldDB" id="A0A4P7L4C7"/>